<evidence type="ECO:0000256" key="8">
    <source>
        <dbReference type="RuleBase" id="RU000436"/>
    </source>
</evidence>
<dbReference type="Pfam" id="PF00143">
    <property type="entry name" value="Interferon"/>
    <property type="match status" value="1"/>
</dbReference>
<dbReference type="GO" id="GO:0005125">
    <property type="term" value="F:cytokine activity"/>
    <property type="evidence" value="ECO:0007669"/>
    <property type="project" value="UniProtKB-KW"/>
</dbReference>
<evidence type="ECO:0000256" key="7">
    <source>
        <dbReference type="ARBA" id="ARBA00023157"/>
    </source>
</evidence>
<dbReference type="GO" id="GO:0051607">
    <property type="term" value="P:defense response to virus"/>
    <property type="evidence" value="ECO:0007669"/>
    <property type="project" value="UniProtKB-KW"/>
</dbReference>
<dbReference type="OMA" id="CFHKIPD"/>
<dbReference type="PANTHER" id="PTHR11691">
    <property type="entry name" value="TYPE I INTERFERON"/>
    <property type="match status" value="1"/>
</dbReference>
<accession>A0A670ZPM6</accession>
<organism evidence="10 11">
    <name type="scientific">Pseudonaja textilis</name>
    <name type="common">Eastern brown snake</name>
    <dbReference type="NCBI Taxonomy" id="8673"/>
    <lineage>
        <taxon>Eukaryota</taxon>
        <taxon>Metazoa</taxon>
        <taxon>Chordata</taxon>
        <taxon>Craniata</taxon>
        <taxon>Vertebrata</taxon>
        <taxon>Euteleostomi</taxon>
        <taxon>Lepidosauria</taxon>
        <taxon>Squamata</taxon>
        <taxon>Bifurcata</taxon>
        <taxon>Unidentata</taxon>
        <taxon>Episquamata</taxon>
        <taxon>Toxicofera</taxon>
        <taxon>Serpentes</taxon>
        <taxon>Colubroidea</taxon>
        <taxon>Elapidae</taxon>
        <taxon>Hydrophiinae</taxon>
        <taxon>Pseudonaja</taxon>
    </lineage>
</organism>
<reference evidence="10" key="1">
    <citation type="submission" date="2025-08" db="UniProtKB">
        <authorList>
            <consortium name="Ensembl"/>
        </authorList>
    </citation>
    <scope>IDENTIFICATION</scope>
</reference>
<evidence type="ECO:0000256" key="4">
    <source>
        <dbReference type="ARBA" id="ARBA00022525"/>
    </source>
</evidence>
<dbReference type="SUPFAM" id="SSF47266">
    <property type="entry name" value="4-helical cytokines"/>
    <property type="match status" value="1"/>
</dbReference>
<dbReference type="InterPro" id="IPR009079">
    <property type="entry name" value="4_helix_cytokine-like_core"/>
</dbReference>
<keyword evidence="5 9" id="KW-0732">Signal</keyword>
<keyword evidence="6 8" id="KW-0051">Antiviral defense</keyword>
<dbReference type="GeneTree" id="ENSGT01000000214430"/>
<evidence type="ECO:0000256" key="3">
    <source>
        <dbReference type="ARBA" id="ARBA00022514"/>
    </source>
</evidence>
<evidence type="ECO:0000256" key="9">
    <source>
        <dbReference type="SAM" id="SignalP"/>
    </source>
</evidence>
<dbReference type="AlphaFoldDB" id="A0A670ZPM6"/>
<evidence type="ECO:0000313" key="11">
    <source>
        <dbReference type="Proteomes" id="UP000472273"/>
    </source>
</evidence>
<feature type="chain" id="PRO_5025391162" description="Interferon alpha-21-like" evidence="9">
    <location>
        <begin position="22"/>
        <end position="202"/>
    </location>
</feature>
<evidence type="ECO:0000313" key="10">
    <source>
        <dbReference type="Ensembl" id="ENSPTXP00000024722.1"/>
    </source>
</evidence>
<evidence type="ECO:0000256" key="1">
    <source>
        <dbReference type="ARBA" id="ARBA00004613"/>
    </source>
</evidence>
<dbReference type="SMART" id="SM00076">
    <property type="entry name" value="IFabd"/>
    <property type="match status" value="1"/>
</dbReference>
<evidence type="ECO:0000256" key="5">
    <source>
        <dbReference type="ARBA" id="ARBA00022729"/>
    </source>
</evidence>
<evidence type="ECO:0008006" key="12">
    <source>
        <dbReference type="Google" id="ProtNLM"/>
    </source>
</evidence>
<sequence length="202" mass="23332">MISGCFQNIVLFLLLFSGIRSLDCNHIVKCQQSGTVNIVKLLESMGPKMIPWQCFNKIQDFAFPIGNNTGSIKEDARAAVGLMLEQINRLFWQNFTKAEWNMTVTEHLQISLDQQLVQWEKCSVAETGKKATFKDVRIKLKLRKYFLRLDTFLKDEEYSSCAWEAVRHEIMDLFLKLFTSTLSYNINIKKGEIAIKALKIIL</sequence>
<feature type="signal peptide" evidence="9">
    <location>
        <begin position="1"/>
        <end position="21"/>
    </location>
</feature>
<dbReference type="InterPro" id="IPR000471">
    <property type="entry name" value="Interferon_alpha/beta/delta"/>
</dbReference>
<keyword evidence="7" id="KW-1015">Disulfide bond</keyword>
<evidence type="ECO:0000256" key="2">
    <source>
        <dbReference type="ARBA" id="ARBA00011033"/>
    </source>
</evidence>
<name>A0A670ZPM6_PSETE</name>
<keyword evidence="3 8" id="KW-0202">Cytokine</keyword>
<keyword evidence="11" id="KW-1185">Reference proteome</keyword>
<dbReference type="PROSITE" id="PS00252">
    <property type="entry name" value="INTERFERON_A_B_D"/>
    <property type="match status" value="1"/>
</dbReference>
<dbReference type="Gene3D" id="1.20.1250.10">
    <property type="match status" value="1"/>
</dbReference>
<dbReference type="PANTHER" id="PTHR11691:SF73">
    <property type="entry name" value="INTERFERON BETA"/>
    <property type="match status" value="1"/>
</dbReference>
<reference evidence="10" key="2">
    <citation type="submission" date="2025-09" db="UniProtKB">
        <authorList>
            <consortium name="Ensembl"/>
        </authorList>
    </citation>
    <scope>IDENTIFICATION</scope>
</reference>
<evidence type="ECO:0000256" key="6">
    <source>
        <dbReference type="ARBA" id="ARBA00023118"/>
    </source>
</evidence>
<protein>
    <recommendedName>
        <fullName evidence="12">Interferon alpha-21-like</fullName>
    </recommendedName>
</protein>
<comment type="subcellular location">
    <subcellularLocation>
        <location evidence="1">Secreted</location>
    </subcellularLocation>
</comment>
<dbReference type="Ensembl" id="ENSPTXT00000025486.1">
    <property type="protein sequence ID" value="ENSPTXP00000024722.1"/>
    <property type="gene ID" value="ENSPTXG00000017230.1"/>
</dbReference>
<dbReference type="PRINTS" id="PR00266">
    <property type="entry name" value="INTERFERONAB"/>
</dbReference>
<keyword evidence="4" id="KW-0964">Secreted</keyword>
<dbReference type="GO" id="GO:0005126">
    <property type="term" value="F:cytokine receptor binding"/>
    <property type="evidence" value="ECO:0007669"/>
    <property type="project" value="InterPro"/>
</dbReference>
<proteinExistence type="inferred from homology"/>
<dbReference type="Proteomes" id="UP000472273">
    <property type="component" value="Unplaced"/>
</dbReference>
<dbReference type="GO" id="GO:0005615">
    <property type="term" value="C:extracellular space"/>
    <property type="evidence" value="ECO:0007669"/>
    <property type="project" value="UniProtKB-KW"/>
</dbReference>
<comment type="similarity">
    <text evidence="2 8">Belongs to the alpha/beta interferon family.</text>
</comment>
<dbReference type="GO" id="GO:0006955">
    <property type="term" value="P:immune response"/>
    <property type="evidence" value="ECO:0007669"/>
    <property type="project" value="UniProtKB-ARBA"/>
</dbReference>